<dbReference type="Proteomes" id="UP000076088">
    <property type="component" value="Plasmid unnamed2"/>
</dbReference>
<sequence length="139" mass="15898">MMLSHVGERLSDQVFGISRILLLNDERERELGMLEDSDSPLGVERQSRLQEGNAHFKGNADGFRPRDTAACRKLIDDVDHPWAERYTDALELFLFHYHTFSGVVRLSQVRVYSAASRLPRVSAMQPGAALWYWFFGALL</sequence>
<geneLocation type="plasmid" evidence="1 2">
    <name>unnamed2</name>
</geneLocation>
<evidence type="ECO:0000313" key="2">
    <source>
        <dbReference type="Proteomes" id="UP000076088"/>
    </source>
</evidence>
<dbReference type="AlphaFoldDB" id="A0AAC9AZL8"/>
<gene>
    <name evidence="1" type="ORF">ATM17_40510</name>
</gene>
<keyword evidence="1" id="KW-0614">Plasmid</keyword>
<reference evidence="1 2" key="2">
    <citation type="journal article" date="2016" name="Genome Announc.">
        <title>Complete Genome Sequence of Sphingopyxis macrogoltabida Strain 203N (NBRC 111659), a Polyethylene Glycol Degrader.</title>
        <authorList>
            <person name="Ohtsubo Y."/>
            <person name="Nonoyama S."/>
            <person name="Nagata Y."/>
            <person name="Numata M."/>
            <person name="Tsuchikane K."/>
            <person name="Hosoyama A."/>
            <person name="Yamazoe A."/>
            <person name="Tsuda M."/>
            <person name="Fujita N."/>
            <person name="Kawai F."/>
        </authorList>
    </citation>
    <scope>NUCLEOTIDE SEQUENCE [LARGE SCALE GENOMIC DNA]</scope>
    <source>
        <strain evidence="1 2">203N</strain>
    </source>
</reference>
<evidence type="ECO:0000313" key="1">
    <source>
        <dbReference type="EMBL" id="AMU92961.1"/>
    </source>
</evidence>
<accession>A0AAC9AZL8</accession>
<proteinExistence type="predicted"/>
<keyword evidence="2" id="KW-1185">Reference proteome</keyword>
<reference evidence="2" key="1">
    <citation type="submission" date="2015-11" db="EMBL/GenBank/DDBJ databases">
        <title>Complete genome sequence of a polyethylene-glycol degrader Sphingopyxis macrogoltabida 203N (NBRC 111659).</title>
        <authorList>
            <person name="Yoshiyuki O."/>
            <person name="Shouta N."/>
            <person name="Nagata Y."/>
            <person name="Numata M."/>
            <person name="Tsuchikane K."/>
            <person name="Hosoyama A."/>
            <person name="Yamazoe A."/>
            <person name="Tsuda M."/>
            <person name="Fujita N."/>
            <person name="Kawai F."/>
        </authorList>
    </citation>
    <scope>NUCLEOTIDE SEQUENCE [LARGE SCALE GENOMIC DNA]</scope>
    <source>
        <strain evidence="2">203N</strain>
        <plasmid evidence="2">unnamed2</plasmid>
    </source>
</reference>
<name>A0AAC9AZL8_SPHMC</name>
<organism evidence="1 2">
    <name type="scientific">Sphingopyxis macrogoltabida</name>
    <name type="common">Sphingomonas macrogoltabidus</name>
    <dbReference type="NCBI Taxonomy" id="33050"/>
    <lineage>
        <taxon>Bacteria</taxon>
        <taxon>Pseudomonadati</taxon>
        <taxon>Pseudomonadota</taxon>
        <taxon>Alphaproteobacteria</taxon>
        <taxon>Sphingomonadales</taxon>
        <taxon>Sphingomonadaceae</taxon>
        <taxon>Sphingopyxis</taxon>
    </lineage>
</organism>
<protein>
    <submittedName>
        <fullName evidence="1">Uncharacterized protein</fullName>
    </submittedName>
</protein>
<dbReference type="EMBL" id="CP013346">
    <property type="protein sequence ID" value="AMU92961.1"/>
    <property type="molecule type" value="Genomic_DNA"/>
</dbReference>